<dbReference type="SUPFAM" id="SSF55729">
    <property type="entry name" value="Acyl-CoA N-acyltransferases (Nat)"/>
    <property type="match status" value="1"/>
</dbReference>
<accession>A0AAD2TM62</accession>
<protein>
    <submittedName>
        <fullName evidence="1">Uncharacterized protein</fullName>
    </submittedName>
</protein>
<dbReference type="Proteomes" id="UP000006262">
    <property type="component" value="Unassembled WGS sequence"/>
</dbReference>
<gene>
    <name evidence="1" type="ORF">HMPREF1059_03584</name>
</gene>
<name>A0AAD2TM62_PARDI</name>
<reference evidence="1 2" key="1">
    <citation type="submission" date="2012-02" db="EMBL/GenBank/DDBJ databases">
        <title>The Genome Sequence of Parabacteroides distasonis CL09T03C24.</title>
        <authorList>
            <consortium name="The Broad Institute Genome Sequencing Platform"/>
            <person name="Earl A."/>
            <person name="Ward D."/>
            <person name="Feldgarden M."/>
            <person name="Gevers D."/>
            <person name="Zitomersky N.L."/>
            <person name="Coyne M.J."/>
            <person name="Comstock L.E."/>
            <person name="Young S.K."/>
            <person name="Zeng Q."/>
            <person name="Gargeya S."/>
            <person name="Fitzgerald M."/>
            <person name="Haas B."/>
            <person name="Abouelleil A."/>
            <person name="Alvarado L."/>
            <person name="Arachchi H.M."/>
            <person name="Berlin A."/>
            <person name="Chapman S.B."/>
            <person name="Gearin G."/>
            <person name="Goldberg J."/>
            <person name="Griggs A."/>
            <person name="Gujja S."/>
            <person name="Hansen M."/>
            <person name="Heiman D."/>
            <person name="Howarth C."/>
            <person name="Larimer J."/>
            <person name="Lui A."/>
            <person name="MacDonald P.J.P."/>
            <person name="McCowen C."/>
            <person name="Montmayeur A."/>
            <person name="Murphy C."/>
            <person name="Neiman D."/>
            <person name="Pearson M."/>
            <person name="Priest M."/>
            <person name="Roberts A."/>
            <person name="Saif S."/>
            <person name="Shea T."/>
            <person name="Sisk P."/>
            <person name="Stolte C."/>
            <person name="Sykes S."/>
            <person name="Wortman J."/>
            <person name="Nusbaum C."/>
            <person name="Birren B."/>
        </authorList>
    </citation>
    <scope>NUCLEOTIDE SEQUENCE [LARGE SCALE GENOMIC DNA]</scope>
    <source>
        <strain evidence="1 2">CL09T03C24</strain>
    </source>
</reference>
<evidence type="ECO:0000313" key="1">
    <source>
        <dbReference type="EMBL" id="EKN21622.1"/>
    </source>
</evidence>
<dbReference type="EMBL" id="AGZN01000039">
    <property type="protein sequence ID" value="EKN21622.1"/>
    <property type="molecule type" value="Genomic_DNA"/>
</dbReference>
<dbReference type="RefSeq" id="WP_005867695.1">
    <property type="nucleotide sequence ID" value="NZ_JH976490.1"/>
</dbReference>
<dbReference type="AlphaFoldDB" id="A0AAD2TM62"/>
<dbReference type="Gene3D" id="3.40.630.30">
    <property type="match status" value="1"/>
</dbReference>
<dbReference type="InterPro" id="IPR016181">
    <property type="entry name" value="Acyl_CoA_acyltransferase"/>
</dbReference>
<comment type="caution">
    <text evidence="1">The sequence shown here is derived from an EMBL/GenBank/DDBJ whole genome shotgun (WGS) entry which is preliminary data.</text>
</comment>
<organism evidence="1 2">
    <name type="scientific">Parabacteroides distasonis CL09T03C24</name>
    <dbReference type="NCBI Taxonomy" id="999417"/>
    <lineage>
        <taxon>Bacteria</taxon>
        <taxon>Pseudomonadati</taxon>
        <taxon>Bacteroidota</taxon>
        <taxon>Bacteroidia</taxon>
        <taxon>Bacteroidales</taxon>
        <taxon>Tannerellaceae</taxon>
        <taxon>Parabacteroides</taxon>
    </lineage>
</organism>
<evidence type="ECO:0000313" key="2">
    <source>
        <dbReference type="Proteomes" id="UP000006262"/>
    </source>
</evidence>
<proteinExistence type="predicted"/>
<sequence length="226" mass="26317">MANIRFRLAKPSDAKQIAYVHLHIRDKYDQGFFAQVNYSFLKQYYKVMLNDPNEVIVCAEDENGLIVGFSSGSLDASKQMKSMRDNKFSFLWPLFTSAISNPKLIKAAIDRFKSTKGESNNHYVSSKGARGEYWGWLPNRKDPEVAISMNDMFMSIMKTLGVKDLFIEVDTINKQIFKFHKINGAKVVSTFTLPDGRERTEMVYDLTKIKFRFIYRSYKKSVFYWK</sequence>